<evidence type="ECO:0000256" key="2">
    <source>
        <dbReference type="ARBA" id="ARBA00022481"/>
    </source>
</evidence>
<dbReference type="SMART" id="SM00175">
    <property type="entry name" value="RAB"/>
    <property type="match status" value="1"/>
</dbReference>
<keyword evidence="2" id="KW-0488">Methylation</keyword>
<dbReference type="HOGENOM" id="CLU_041217_21_1_1"/>
<dbReference type="SMART" id="SM00174">
    <property type="entry name" value="RHO"/>
    <property type="match status" value="1"/>
</dbReference>
<dbReference type="PROSITE" id="PS51420">
    <property type="entry name" value="RHO"/>
    <property type="match status" value="1"/>
</dbReference>
<dbReference type="NCBIfam" id="TIGR00231">
    <property type="entry name" value="small_GTP"/>
    <property type="match status" value="1"/>
</dbReference>
<dbReference type="Proteomes" id="UP000000267">
    <property type="component" value="Unassembled WGS sequence"/>
</dbReference>
<dbReference type="FunCoup" id="A7TL74">
    <property type="interactions" value="215"/>
</dbReference>
<dbReference type="AlphaFoldDB" id="A7TL74"/>
<dbReference type="EMBL" id="DS480413">
    <property type="protein sequence ID" value="EDO16949.1"/>
    <property type="molecule type" value="Genomic_DNA"/>
</dbReference>
<accession>A7TL74</accession>
<dbReference type="GO" id="GO:0005525">
    <property type="term" value="F:GTP binding"/>
    <property type="evidence" value="ECO:0007669"/>
    <property type="project" value="UniProtKB-KW"/>
</dbReference>
<protein>
    <submittedName>
        <fullName evidence="6">Uncharacterized protein</fullName>
    </submittedName>
</protein>
<dbReference type="OMA" id="MRSVKCV"/>
<dbReference type="RefSeq" id="XP_001644807.1">
    <property type="nucleotide sequence ID" value="XM_001644757.1"/>
</dbReference>
<dbReference type="InterPro" id="IPR001806">
    <property type="entry name" value="Small_GTPase"/>
</dbReference>
<feature type="compositionally biased region" description="Polar residues" evidence="5">
    <location>
        <begin position="226"/>
        <end position="253"/>
    </location>
</feature>
<proteinExistence type="inferred from homology"/>
<dbReference type="GO" id="GO:0034599">
    <property type="term" value="P:cellular response to oxidative stress"/>
    <property type="evidence" value="ECO:0007669"/>
    <property type="project" value="EnsemblFungi"/>
</dbReference>
<gene>
    <name evidence="6" type="ORF">Kpol_1041p7</name>
</gene>
<reference evidence="6 7" key="1">
    <citation type="journal article" date="2007" name="Proc. Natl. Acad. Sci. U.S.A.">
        <title>Independent sorting-out of thousands of duplicated gene pairs in two yeast species descended from a whole-genome duplication.</title>
        <authorList>
            <person name="Scannell D.R."/>
            <person name="Frank A.C."/>
            <person name="Conant G.C."/>
            <person name="Byrne K.P."/>
            <person name="Woolfit M."/>
            <person name="Wolfe K.H."/>
        </authorList>
    </citation>
    <scope>NUCLEOTIDE SEQUENCE [LARGE SCALE GENOMIC DNA]</scope>
    <source>
        <strain evidence="7">ATCC 22028 / DSM 70294 / BCRC 21397 / CBS 2163 / NBRC 10782 / NRRL Y-8283 / UCD 57-17</strain>
    </source>
</reference>
<dbReference type="SMART" id="SM00173">
    <property type="entry name" value="RAS"/>
    <property type="match status" value="1"/>
</dbReference>
<name>A7TL74_VANPO</name>
<dbReference type="PROSITE" id="PS51421">
    <property type="entry name" value="RAS"/>
    <property type="match status" value="1"/>
</dbReference>
<feature type="compositionally biased region" description="Basic residues" evidence="5">
    <location>
        <begin position="268"/>
        <end position="280"/>
    </location>
</feature>
<sequence>MRSVKCVVIGDGGVGKSSLLISYTTNTFPQDYVPTVFDNYSTTIALKGKTPEQEPRLFKLNLWDTAGQEEYDTLRPLSYPQTDIFLICFSVSEPSSFVNVKEKWLAEVKRIAGITNSDLYRAEGKYPILLVGTKADLRENEEQKDKLHAMNSDFISQSEINKLVDECKFAGYVECSAATQIGVTEVFETAVEYAVYEEKLNKPKKEVRKNSSKKYEQKKQAKPESITASSNINSDNIAQSSHRASSPNVNGSATAAPKILAKPVTSNQKKKSSPRKKVVKPKNCIIM</sequence>
<evidence type="ECO:0000313" key="7">
    <source>
        <dbReference type="Proteomes" id="UP000000267"/>
    </source>
</evidence>
<dbReference type="PROSITE" id="PS51419">
    <property type="entry name" value="RAB"/>
    <property type="match status" value="1"/>
</dbReference>
<evidence type="ECO:0000256" key="3">
    <source>
        <dbReference type="ARBA" id="ARBA00022741"/>
    </source>
</evidence>
<dbReference type="PRINTS" id="PR00449">
    <property type="entry name" value="RASTRNSFRMNG"/>
</dbReference>
<dbReference type="Pfam" id="PF00071">
    <property type="entry name" value="Ras"/>
    <property type="match status" value="1"/>
</dbReference>
<evidence type="ECO:0000256" key="4">
    <source>
        <dbReference type="ARBA" id="ARBA00023134"/>
    </source>
</evidence>
<feature type="region of interest" description="Disordered" evidence="5">
    <location>
        <begin position="203"/>
        <end position="287"/>
    </location>
</feature>
<dbReference type="GO" id="GO:0007264">
    <property type="term" value="P:small GTPase-mediated signal transduction"/>
    <property type="evidence" value="ECO:0007669"/>
    <property type="project" value="InterPro"/>
</dbReference>
<dbReference type="Gene3D" id="3.40.50.300">
    <property type="entry name" value="P-loop containing nucleotide triphosphate hydrolases"/>
    <property type="match status" value="1"/>
</dbReference>
<dbReference type="SUPFAM" id="SSF52540">
    <property type="entry name" value="P-loop containing nucleoside triphosphate hydrolases"/>
    <property type="match status" value="1"/>
</dbReference>
<dbReference type="InterPro" id="IPR003578">
    <property type="entry name" value="Small_GTPase_Rho"/>
</dbReference>
<dbReference type="GeneID" id="5545134"/>
<dbReference type="GO" id="GO:0003924">
    <property type="term" value="F:GTPase activity"/>
    <property type="evidence" value="ECO:0007669"/>
    <property type="project" value="EnsemblFungi"/>
</dbReference>
<dbReference type="PANTHER" id="PTHR24072">
    <property type="entry name" value="RHO FAMILY GTPASE"/>
    <property type="match status" value="1"/>
</dbReference>
<dbReference type="STRING" id="436907.A7TL74"/>
<dbReference type="InterPro" id="IPR027417">
    <property type="entry name" value="P-loop_NTPase"/>
</dbReference>
<organism evidence="7">
    <name type="scientific">Vanderwaltozyma polyspora (strain ATCC 22028 / DSM 70294 / BCRC 21397 / CBS 2163 / NBRC 10782 / NRRL Y-8283 / UCD 57-17)</name>
    <name type="common">Kluyveromyces polysporus</name>
    <dbReference type="NCBI Taxonomy" id="436907"/>
    <lineage>
        <taxon>Eukaryota</taxon>
        <taxon>Fungi</taxon>
        <taxon>Dikarya</taxon>
        <taxon>Ascomycota</taxon>
        <taxon>Saccharomycotina</taxon>
        <taxon>Saccharomycetes</taxon>
        <taxon>Saccharomycetales</taxon>
        <taxon>Saccharomycetaceae</taxon>
        <taxon>Vanderwaltozyma</taxon>
    </lineage>
</organism>
<dbReference type="CDD" id="cd00157">
    <property type="entry name" value="Rho"/>
    <property type="match status" value="1"/>
</dbReference>
<keyword evidence="4" id="KW-0342">GTP-binding</keyword>
<dbReference type="OrthoDB" id="8830751at2759"/>
<evidence type="ECO:0000256" key="1">
    <source>
        <dbReference type="ARBA" id="ARBA00010142"/>
    </source>
</evidence>
<keyword evidence="3" id="KW-0547">Nucleotide-binding</keyword>
<evidence type="ECO:0000256" key="5">
    <source>
        <dbReference type="SAM" id="MobiDB-lite"/>
    </source>
</evidence>
<dbReference type="GO" id="GO:0005886">
    <property type="term" value="C:plasma membrane"/>
    <property type="evidence" value="ECO:0007669"/>
    <property type="project" value="EnsemblFungi"/>
</dbReference>
<keyword evidence="7" id="KW-1185">Reference proteome</keyword>
<feature type="compositionally biased region" description="Basic and acidic residues" evidence="5">
    <location>
        <begin position="213"/>
        <end position="222"/>
    </location>
</feature>
<dbReference type="GO" id="GO:0012505">
    <property type="term" value="C:endomembrane system"/>
    <property type="evidence" value="ECO:0007669"/>
    <property type="project" value="EnsemblFungi"/>
</dbReference>
<dbReference type="InterPro" id="IPR005225">
    <property type="entry name" value="Small_GTP-bd"/>
</dbReference>
<dbReference type="GO" id="GO:0006915">
    <property type="term" value="P:apoptotic process"/>
    <property type="evidence" value="ECO:0007669"/>
    <property type="project" value="EnsemblFungi"/>
</dbReference>
<dbReference type="eggNOG" id="KOG0393">
    <property type="taxonomic scope" value="Eukaryota"/>
</dbReference>
<dbReference type="GO" id="GO:0000329">
    <property type="term" value="C:fungal-type vacuole membrane"/>
    <property type="evidence" value="ECO:0007669"/>
    <property type="project" value="EnsemblFungi"/>
</dbReference>
<comment type="similarity">
    <text evidence="1">Belongs to the small GTPase superfamily. Rho family.</text>
</comment>
<dbReference type="InParanoid" id="A7TL74"/>
<dbReference type="KEGG" id="vpo:Kpol_1041p7"/>
<dbReference type="FunFam" id="3.40.50.300:FF:001179">
    <property type="entry name" value="Rho family GTPase"/>
    <property type="match status" value="1"/>
</dbReference>
<evidence type="ECO:0000313" key="6">
    <source>
        <dbReference type="EMBL" id="EDO16949.1"/>
    </source>
</evidence>